<sequence>MNAFESNLQFIERHHQNVLQTVPILLKGTLFIFFVWGAPNNHGGRNRMGVNALF</sequence>
<dbReference type="Proteomes" id="UP000022611">
    <property type="component" value="Unassembled WGS sequence"/>
</dbReference>
<organism evidence="2 3">
    <name type="scientific">Pseudomonas fluorescens HK44</name>
    <dbReference type="NCBI Taxonomy" id="1042209"/>
    <lineage>
        <taxon>Bacteria</taxon>
        <taxon>Pseudomonadati</taxon>
        <taxon>Pseudomonadota</taxon>
        <taxon>Gammaproteobacteria</taxon>
        <taxon>Pseudomonadales</taxon>
        <taxon>Pseudomonadaceae</taxon>
        <taxon>Pseudomonas</taxon>
    </lineage>
</organism>
<comment type="caution">
    <text evidence="2">The sequence shown here is derived from an EMBL/GenBank/DDBJ whole genome shotgun (WGS) entry which is preliminary data.</text>
</comment>
<keyword evidence="1" id="KW-1133">Transmembrane helix</keyword>
<keyword evidence="1" id="KW-0812">Transmembrane</keyword>
<evidence type="ECO:0000313" key="3">
    <source>
        <dbReference type="Proteomes" id="UP000022611"/>
    </source>
</evidence>
<gene>
    <name evidence="2" type="ORF">HK44_026535</name>
</gene>
<dbReference type="EMBL" id="AFOY02000008">
    <property type="protein sequence ID" value="EXF95366.1"/>
    <property type="molecule type" value="Genomic_DNA"/>
</dbReference>
<dbReference type="PATRIC" id="fig|1042209.11.peg.1870"/>
<accession>A0A010RSS5</accession>
<dbReference type="AlphaFoldDB" id="A0A010RSS5"/>
<reference evidence="2 3" key="1">
    <citation type="journal article" date="2011" name="J. Bacteriol.">
        <title>Draft genome sequence of the polycyclic aromatic hydrocarbon-degrading, genetically engineered bioluminescent bioreporter Pseudomonas fluorescens HK44.</title>
        <authorList>
            <person name="Chauhan A."/>
            <person name="Layton A.C."/>
            <person name="Williams D.E."/>
            <person name="Smartt A.E."/>
            <person name="Ripp S."/>
            <person name="Karpinets T.V."/>
            <person name="Brown S.D."/>
            <person name="Sayler G.S."/>
        </authorList>
    </citation>
    <scope>NUCLEOTIDE SEQUENCE [LARGE SCALE GENOMIC DNA]</scope>
    <source>
        <strain evidence="2 3">HK44</strain>
    </source>
</reference>
<dbReference type="HOGENOM" id="CLU_3047019_0_0_6"/>
<evidence type="ECO:0000313" key="2">
    <source>
        <dbReference type="EMBL" id="EXF95366.1"/>
    </source>
</evidence>
<keyword evidence="1" id="KW-0472">Membrane</keyword>
<proteinExistence type="predicted"/>
<feature type="transmembrane region" description="Helical" evidence="1">
    <location>
        <begin position="20"/>
        <end position="38"/>
    </location>
</feature>
<evidence type="ECO:0000256" key="1">
    <source>
        <dbReference type="SAM" id="Phobius"/>
    </source>
</evidence>
<name>A0A010RSS5_PSEFL</name>
<protein>
    <submittedName>
        <fullName evidence="2">Uncharacterized protein</fullName>
    </submittedName>
</protein>